<gene>
    <name evidence="2" type="ORF">ATANTOWER_018615</name>
</gene>
<dbReference type="EMBL" id="JAHUTI010072710">
    <property type="protein sequence ID" value="MED6256030.1"/>
    <property type="molecule type" value="Genomic_DNA"/>
</dbReference>
<feature type="compositionally biased region" description="Polar residues" evidence="1">
    <location>
        <begin position="8"/>
        <end position="19"/>
    </location>
</feature>
<reference evidence="2 3" key="1">
    <citation type="submission" date="2021-07" db="EMBL/GenBank/DDBJ databases">
        <authorList>
            <person name="Palmer J.M."/>
        </authorList>
    </citation>
    <scope>NUCLEOTIDE SEQUENCE [LARGE SCALE GENOMIC DNA]</scope>
    <source>
        <strain evidence="2 3">AT_MEX2019</strain>
        <tissue evidence="2">Muscle</tissue>
    </source>
</reference>
<keyword evidence="3" id="KW-1185">Reference proteome</keyword>
<name>A0ABU7C2M6_9TELE</name>
<feature type="compositionally biased region" description="Basic and acidic residues" evidence="1">
    <location>
        <begin position="140"/>
        <end position="155"/>
    </location>
</feature>
<evidence type="ECO:0000313" key="3">
    <source>
        <dbReference type="Proteomes" id="UP001345963"/>
    </source>
</evidence>
<feature type="compositionally biased region" description="Basic residues" evidence="1">
    <location>
        <begin position="99"/>
        <end position="118"/>
    </location>
</feature>
<protein>
    <submittedName>
        <fullName evidence="2">Uncharacterized protein</fullName>
    </submittedName>
</protein>
<comment type="caution">
    <text evidence="2">The sequence shown here is derived from an EMBL/GenBank/DDBJ whole genome shotgun (WGS) entry which is preliminary data.</text>
</comment>
<dbReference type="Proteomes" id="UP001345963">
    <property type="component" value="Unassembled WGS sequence"/>
</dbReference>
<feature type="region of interest" description="Disordered" evidence="1">
    <location>
        <begin position="1"/>
        <end position="49"/>
    </location>
</feature>
<evidence type="ECO:0000313" key="2">
    <source>
        <dbReference type="EMBL" id="MED6256030.1"/>
    </source>
</evidence>
<feature type="region of interest" description="Disordered" evidence="1">
    <location>
        <begin position="83"/>
        <end position="160"/>
    </location>
</feature>
<evidence type="ECO:0000256" key="1">
    <source>
        <dbReference type="SAM" id="MobiDB-lite"/>
    </source>
</evidence>
<sequence>MDNKDSSYLKTSSFRSSSLHFGPSKTHFMTEGTSQRDQAGGMGLVDVLPPLPAPVPGPVLEGSEDKLPPSLVPVPEEFVDKLSPLPVSVPEGCEDAPSLRRRSPRPHRRPQRFQPLRRRPADRLPLRRRPADRLPLSGRPADRQIGRGQPADRRIGWGGPLIAGPAGDGLQAGRMNSPLVPYVMCMCDLVCWLPCQPCHG</sequence>
<organism evidence="2 3">
    <name type="scientific">Ataeniobius toweri</name>
    <dbReference type="NCBI Taxonomy" id="208326"/>
    <lineage>
        <taxon>Eukaryota</taxon>
        <taxon>Metazoa</taxon>
        <taxon>Chordata</taxon>
        <taxon>Craniata</taxon>
        <taxon>Vertebrata</taxon>
        <taxon>Euteleostomi</taxon>
        <taxon>Actinopterygii</taxon>
        <taxon>Neopterygii</taxon>
        <taxon>Teleostei</taxon>
        <taxon>Neoteleostei</taxon>
        <taxon>Acanthomorphata</taxon>
        <taxon>Ovalentaria</taxon>
        <taxon>Atherinomorphae</taxon>
        <taxon>Cyprinodontiformes</taxon>
        <taxon>Goodeidae</taxon>
        <taxon>Ataeniobius</taxon>
    </lineage>
</organism>
<proteinExistence type="predicted"/>
<feature type="compositionally biased region" description="Basic and acidic residues" evidence="1">
    <location>
        <begin position="119"/>
        <end position="132"/>
    </location>
</feature>
<accession>A0ABU7C2M6</accession>